<proteinExistence type="predicted"/>
<dbReference type="Proteomes" id="UP000266841">
    <property type="component" value="Unassembled WGS sequence"/>
</dbReference>
<reference evidence="2 3" key="1">
    <citation type="journal article" date="2012" name="Genome Biol.">
        <title>Genome and low-iron response of an oceanic diatom adapted to chronic iron limitation.</title>
        <authorList>
            <person name="Lommer M."/>
            <person name="Specht M."/>
            <person name="Roy A.S."/>
            <person name="Kraemer L."/>
            <person name="Andreson R."/>
            <person name="Gutowska M.A."/>
            <person name="Wolf J."/>
            <person name="Bergner S.V."/>
            <person name="Schilhabel M.B."/>
            <person name="Klostermeier U.C."/>
            <person name="Beiko R.G."/>
            <person name="Rosenstiel P."/>
            <person name="Hippler M."/>
            <person name="Laroche J."/>
        </authorList>
    </citation>
    <scope>NUCLEOTIDE SEQUENCE [LARGE SCALE GENOMIC DNA]</scope>
    <source>
        <strain evidence="2 3">CCMP1005</strain>
    </source>
</reference>
<name>K0T3Y8_THAOC</name>
<gene>
    <name evidence="2" type="ORF">THAOC_04963</name>
</gene>
<accession>K0T3Y8</accession>
<evidence type="ECO:0000313" key="3">
    <source>
        <dbReference type="Proteomes" id="UP000266841"/>
    </source>
</evidence>
<keyword evidence="3" id="KW-1185">Reference proteome</keyword>
<protein>
    <submittedName>
        <fullName evidence="2">Uncharacterized protein</fullName>
    </submittedName>
</protein>
<comment type="caution">
    <text evidence="2">The sequence shown here is derived from an EMBL/GenBank/DDBJ whole genome shotgun (WGS) entry which is preliminary data.</text>
</comment>
<evidence type="ECO:0000256" key="1">
    <source>
        <dbReference type="SAM" id="MobiDB-lite"/>
    </source>
</evidence>
<dbReference type="eggNOG" id="ENOG502QYER">
    <property type="taxonomic scope" value="Eukaryota"/>
</dbReference>
<sequence length="518" mass="56938">MNLSANTLGFQAELKLRELEDIIAKDFHKRDKTWSSSPTAKSLTTFGEGLMVEVNKRIPLHKAIRVGPREFEVTYLGPGKSPSTNRSVEYEWEQYSKTAPIPLFRRTRTVRVLEDGTMKCDGEGGCYQYETSGLPCEHQGAVCELVHSAKGEKFPGFMPRDLVARWHTDFMHLAYRPLNEVDKQRQQLYHCLACSDIGGPKLRCDISDEIPIEKPSPKMSAVDRLKNYTSTEVDIEGFDGLVTTTFASASNKLTEEEESDMFDEMNSLMRESSMASREATFSTSINDSVLPPSLGVSARSSLNQVWQECCDVADNRGSISELKEALDLYLSKSNASQRMASSKSEHEPPSKKRKHVAMTNAPYSGDAGRVKNTHHMRFKKQKAVGTIDVLSGGRPSEGGGGEGGNSQLEPCSFWVLKSDVWSGARRGVGEGRLVGQHQVDPSCSRYRIDSSAVPPSCSVAGADRNAAEDIIVDFSKSRGNICIPNIRFASSMSDMASSARRNAPAAARARLEDTLGAA</sequence>
<dbReference type="AlphaFoldDB" id="K0T3Y8"/>
<feature type="region of interest" description="Disordered" evidence="1">
    <location>
        <begin position="334"/>
        <end position="369"/>
    </location>
</feature>
<dbReference type="EMBL" id="AGNL01004515">
    <property type="protein sequence ID" value="EJK73413.1"/>
    <property type="molecule type" value="Genomic_DNA"/>
</dbReference>
<organism evidence="2 3">
    <name type="scientific">Thalassiosira oceanica</name>
    <name type="common">Marine diatom</name>
    <dbReference type="NCBI Taxonomy" id="159749"/>
    <lineage>
        <taxon>Eukaryota</taxon>
        <taxon>Sar</taxon>
        <taxon>Stramenopiles</taxon>
        <taxon>Ochrophyta</taxon>
        <taxon>Bacillariophyta</taxon>
        <taxon>Coscinodiscophyceae</taxon>
        <taxon>Thalassiosirophycidae</taxon>
        <taxon>Thalassiosirales</taxon>
        <taxon>Thalassiosiraceae</taxon>
        <taxon>Thalassiosira</taxon>
    </lineage>
</organism>
<evidence type="ECO:0000313" key="2">
    <source>
        <dbReference type="EMBL" id="EJK73413.1"/>
    </source>
</evidence>